<sequence length="392" mass="44761">MKRILIIPIVLIFSFCDSPSGELSKISSSVITYQKALIAHGITGSNIARVYKDGDVLVHSIINSNNENDMAINENTIFPIWSMTKPITIVAMMILYERNLYNFDDPVSDYIPSLGKIKCKNEDSVYNCENKLRIIHLLTHRSGFRYYSSGPGNITHADTVFNSLSEYIDSLAQYQPLEFEPGTDYMYGINQAILGGLIEVISGQSFYDFLSKNIFKPLNMNNTKFYLTEQERENFQILFKKSVDGKERIFSNDNDQLTYRMGSKMQFGGEGLVSTFNDYSNFCQMLLSGGLFNGQKIISQKSIELMIEPHTINILEDGYYGGVDFGFSLFNLQEPILDGTNSSKGIYGWSGYHNTHFWIDPKKKLYGLFMTRTVPFSFEIQKQFRAVVYYNI</sequence>
<evidence type="ECO:0000313" key="2">
    <source>
        <dbReference type="EMBL" id="SVB14218.1"/>
    </source>
</evidence>
<organism evidence="2">
    <name type="scientific">marine metagenome</name>
    <dbReference type="NCBI Taxonomy" id="408172"/>
    <lineage>
        <taxon>unclassified sequences</taxon>
        <taxon>metagenomes</taxon>
        <taxon>ecological metagenomes</taxon>
    </lineage>
</organism>
<dbReference type="Pfam" id="PF00144">
    <property type="entry name" value="Beta-lactamase"/>
    <property type="match status" value="1"/>
</dbReference>
<dbReference type="PANTHER" id="PTHR43283:SF3">
    <property type="entry name" value="BETA-LACTAMASE FAMILY PROTEIN (AFU_ORTHOLOGUE AFUA_5G07500)"/>
    <property type="match status" value="1"/>
</dbReference>
<dbReference type="PANTHER" id="PTHR43283">
    <property type="entry name" value="BETA-LACTAMASE-RELATED"/>
    <property type="match status" value="1"/>
</dbReference>
<gene>
    <name evidence="2" type="ORF">METZ01_LOCUS167072</name>
</gene>
<accession>A0A382BK86</accession>
<dbReference type="SUPFAM" id="SSF56601">
    <property type="entry name" value="beta-lactamase/transpeptidase-like"/>
    <property type="match status" value="1"/>
</dbReference>
<dbReference type="InterPro" id="IPR012338">
    <property type="entry name" value="Beta-lactam/transpept-like"/>
</dbReference>
<dbReference type="InterPro" id="IPR050789">
    <property type="entry name" value="Diverse_Enzym_Activities"/>
</dbReference>
<proteinExistence type="predicted"/>
<dbReference type="Gene3D" id="3.40.710.10">
    <property type="entry name" value="DD-peptidase/beta-lactamase superfamily"/>
    <property type="match status" value="1"/>
</dbReference>
<reference evidence="2" key="1">
    <citation type="submission" date="2018-05" db="EMBL/GenBank/DDBJ databases">
        <authorList>
            <person name="Lanie J.A."/>
            <person name="Ng W.-L."/>
            <person name="Kazmierczak K.M."/>
            <person name="Andrzejewski T.M."/>
            <person name="Davidsen T.M."/>
            <person name="Wayne K.J."/>
            <person name="Tettelin H."/>
            <person name="Glass J.I."/>
            <person name="Rusch D."/>
            <person name="Podicherti R."/>
            <person name="Tsui H.-C.T."/>
            <person name="Winkler M.E."/>
        </authorList>
    </citation>
    <scope>NUCLEOTIDE SEQUENCE</scope>
</reference>
<dbReference type="EMBL" id="UINC01030209">
    <property type="protein sequence ID" value="SVB14218.1"/>
    <property type="molecule type" value="Genomic_DNA"/>
</dbReference>
<dbReference type="InterPro" id="IPR001466">
    <property type="entry name" value="Beta-lactam-related"/>
</dbReference>
<dbReference type="AlphaFoldDB" id="A0A382BK86"/>
<evidence type="ECO:0000259" key="1">
    <source>
        <dbReference type="Pfam" id="PF00144"/>
    </source>
</evidence>
<feature type="domain" description="Beta-lactamase-related" evidence="1">
    <location>
        <begin position="48"/>
        <end position="379"/>
    </location>
</feature>
<name>A0A382BK86_9ZZZZ</name>
<protein>
    <recommendedName>
        <fullName evidence="1">Beta-lactamase-related domain-containing protein</fullName>
    </recommendedName>
</protein>